<gene>
    <name evidence="1" type="ORF">G1H10_24480</name>
</gene>
<dbReference type="Pfam" id="PF06224">
    <property type="entry name" value="AlkZ-like"/>
    <property type="match status" value="1"/>
</dbReference>
<accession>A0A6L9SE69</accession>
<dbReference type="Proteomes" id="UP000475214">
    <property type="component" value="Unassembled WGS sequence"/>
</dbReference>
<sequence length="365" mass="40372">MDVSIARWRLRSQYLTAPHAGSAADVVSTLLAVQAENPSQSAWAVASRTVSPDPEDLAGLLASGEVVRTHVLRPTWHYVGRAEIDWLLALTAPRIVKMTATQLTNDLELTLHDVDQLTTAVLNLLTATPDRTRDEVAAILRDQVPTLAERVTGRVVMLVMAQLELDRLVCSGRPRDGEHTYAIYQDRVGSRVDPEVFDRDEALARLALRYFTGHGPATVKDLAYWATLTVTDVRRGLDLVRDQLDCFEHDGRTFWHAPGEPPDGPGRPHGHLLQLLDEIYRGYQDSRWVLDAGSVVSRQRESMIGIALVEGQLVAGMRRTLSPSSVRFDLTPHRPLSAAQERVLEQAAGRYGDFLGRSAKLVIAG</sequence>
<proteinExistence type="predicted"/>
<dbReference type="PANTHER" id="PTHR38479:SF2">
    <property type="entry name" value="WINGED HELIX DNA-BINDING DOMAIN-CONTAINING PROTEIN"/>
    <property type="match status" value="1"/>
</dbReference>
<dbReference type="AlphaFoldDB" id="A0A6L9SE69"/>
<dbReference type="EMBL" id="JAAGOA010000021">
    <property type="protein sequence ID" value="NEE03329.1"/>
    <property type="molecule type" value="Genomic_DNA"/>
</dbReference>
<protein>
    <submittedName>
        <fullName evidence="1">Winged helix DNA-binding domain-containing protein</fullName>
    </submittedName>
</protein>
<dbReference type="InterPro" id="IPR009351">
    <property type="entry name" value="AlkZ-like"/>
</dbReference>
<reference evidence="1 2" key="1">
    <citation type="submission" date="2020-02" db="EMBL/GenBank/DDBJ databases">
        <authorList>
            <person name="Li X.-J."/>
            <person name="Han X.-M."/>
        </authorList>
    </citation>
    <scope>NUCLEOTIDE SEQUENCE [LARGE SCALE GENOMIC DNA]</scope>
    <source>
        <strain evidence="1 2">CCTCC AB 2017055</strain>
    </source>
</reference>
<dbReference type="GO" id="GO:0003677">
    <property type="term" value="F:DNA binding"/>
    <property type="evidence" value="ECO:0007669"/>
    <property type="project" value="UniProtKB-KW"/>
</dbReference>
<evidence type="ECO:0000313" key="2">
    <source>
        <dbReference type="Proteomes" id="UP000475214"/>
    </source>
</evidence>
<dbReference type="RefSeq" id="WP_163742908.1">
    <property type="nucleotide sequence ID" value="NZ_JAAGOA010000021.1"/>
</dbReference>
<evidence type="ECO:0000313" key="1">
    <source>
        <dbReference type="EMBL" id="NEE03329.1"/>
    </source>
</evidence>
<organism evidence="1 2">
    <name type="scientific">Phytoactinopolyspora halotolerans</name>
    <dbReference type="NCBI Taxonomy" id="1981512"/>
    <lineage>
        <taxon>Bacteria</taxon>
        <taxon>Bacillati</taxon>
        <taxon>Actinomycetota</taxon>
        <taxon>Actinomycetes</taxon>
        <taxon>Jiangellales</taxon>
        <taxon>Jiangellaceae</taxon>
        <taxon>Phytoactinopolyspora</taxon>
    </lineage>
</organism>
<dbReference type="PANTHER" id="PTHR38479">
    <property type="entry name" value="LMO0824 PROTEIN"/>
    <property type="match status" value="1"/>
</dbReference>
<comment type="caution">
    <text evidence="1">The sequence shown here is derived from an EMBL/GenBank/DDBJ whole genome shotgun (WGS) entry which is preliminary data.</text>
</comment>
<keyword evidence="1" id="KW-0238">DNA-binding</keyword>
<name>A0A6L9SE69_9ACTN</name>
<keyword evidence="2" id="KW-1185">Reference proteome</keyword>